<proteinExistence type="predicted"/>
<dbReference type="InterPro" id="IPR030678">
    <property type="entry name" value="Peptide/Ni-bd"/>
</dbReference>
<dbReference type="GO" id="GO:0015833">
    <property type="term" value="P:peptide transport"/>
    <property type="evidence" value="ECO:0007669"/>
    <property type="project" value="TreeGrafter"/>
</dbReference>
<dbReference type="SUPFAM" id="SSF53850">
    <property type="entry name" value="Periplasmic binding protein-like II"/>
    <property type="match status" value="1"/>
</dbReference>
<dbReference type="Gene3D" id="3.90.76.10">
    <property type="entry name" value="Dipeptide-binding Protein, Domain 1"/>
    <property type="match status" value="1"/>
</dbReference>
<dbReference type="PANTHER" id="PTHR30290">
    <property type="entry name" value="PERIPLASMIC BINDING COMPONENT OF ABC TRANSPORTER"/>
    <property type="match status" value="1"/>
</dbReference>
<feature type="domain" description="Solute-binding protein family 5" evidence="2">
    <location>
        <begin position="83"/>
        <end position="456"/>
    </location>
</feature>
<dbReference type="EMBL" id="JAAIII010000002">
    <property type="protein sequence ID" value="NMM93716.1"/>
    <property type="molecule type" value="Genomic_DNA"/>
</dbReference>
<dbReference type="GO" id="GO:0043190">
    <property type="term" value="C:ATP-binding cassette (ABC) transporter complex"/>
    <property type="evidence" value="ECO:0007669"/>
    <property type="project" value="InterPro"/>
</dbReference>
<dbReference type="RefSeq" id="WP_169171749.1">
    <property type="nucleotide sequence ID" value="NZ_JAAIII010000002.1"/>
</dbReference>
<dbReference type="Gene3D" id="3.40.190.10">
    <property type="entry name" value="Periplasmic binding protein-like II"/>
    <property type="match status" value="1"/>
</dbReference>
<dbReference type="PIRSF" id="PIRSF002741">
    <property type="entry name" value="MppA"/>
    <property type="match status" value="1"/>
</dbReference>
<dbReference type="CDD" id="cd08509">
    <property type="entry name" value="PBP2_TmCBP_oligosaccharides_like"/>
    <property type="match status" value="1"/>
</dbReference>
<evidence type="ECO:0000259" key="2">
    <source>
        <dbReference type="Pfam" id="PF00496"/>
    </source>
</evidence>
<feature type="chain" id="PRO_5039247273" evidence="1">
    <location>
        <begin position="27"/>
        <end position="557"/>
    </location>
</feature>
<evidence type="ECO:0000313" key="3">
    <source>
        <dbReference type="EMBL" id="NMM93716.1"/>
    </source>
</evidence>
<reference evidence="3 4" key="1">
    <citation type="submission" date="2020-02" db="EMBL/GenBank/DDBJ databases">
        <title>Characterization of phylogenetic diversity of novel bifidobacterial species isolated in Czech ZOOs.</title>
        <authorList>
            <person name="Lugli G.A."/>
            <person name="Vera N.B."/>
            <person name="Ventura M."/>
        </authorList>
    </citation>
    <scope>NUCLEOTIDE SEQUENCE [LARGE SCALE GENOMIC DNA]</scope>
    <source>
        <strain evidence="3 4">DSM 109957</strain>
    </source>
</reference>
<dbReference type="InterPro" id="IPR039424">
    <property type="entry name" value="SBP_5"/>
</dbReference>
<keyword evidence="1" id="KW-0732">Signal</keyword>
<sequence length="557" mass="61092">MTKRGMKMLAAACAVAALCAPLAACGGNSNNGAAQDVIINTTANATTAVTVNYNPFSSLSVTGTMGGLYEALFYTNSYGTKGLEPQLGTEYTMAEDGMSVNVKLRDDVTWSDGERVTADDVVYTFTLLTENDALNTVGFHGSAEKVSDTEVKLTFDEPQAANGLTFLTGVYIVPKHDWEKKSDPVTDTNENAVTYGILTTEGGNFDSMAYTLKTNAKYYGGAPEVDGVRFVVYSSDQSKQDALLAGELDWAALNIVNADSVLAGKDISTVNLPSSQVSLITCSNADLGCTGPITDKAVRKAIYYGIDREQLNKLAFNDSYTEINGSLYPTQQYQEYFDESVSDGPVPMSARQDEAIKVLEDAGYTKGSDGIYEKDGQRLSFEVAVTNGTSDWINAIDIMNQQLKEIGIEFITKQVSSNEWGQGLRKGDYDLTIYGLWMPNATEAYGFYNQWFNGEKTAPKGETAYPGYARYNNEEVNEALKTINSTTDEDEKQKAYTTIQENVFEDMPYIPLLRQSGLTEFWSDKFDNFPTEDNLYANPQPWASPDYAVVIKNLKVK</sequence>
<comment type="caution">
    <text evidence="3">The sequence shown here is derived from an EMBL/GenBank/DDBJ whole genome shotgun (WGS) entry which is preliminary data.</text>
</comment>
<accession>A0A7Y0EQZ5</accession>
<protein>
    <submittedName>
        <fullName evidence="3">Peptide ABC transporter substrate-binding protein</fullName>
    </submittedName>
</protein>
<evidence type="ECO:0000313" key="4">
    <source>
        <dbReference type="Proteomes" id="UP000532194"/>
    </source>
</evidence>
<evidence type="ECO:0000256" key="1">
    <source>
        <dbReference type="SAM" id="SignalP"/>
    </source>
</evidence>
<dbReference type="AlphaFoldDB" id="A0A7Y0EQZ5"/>
<keyword evidence="4" id="KW-1185">Reference proteome</keyword>
<dbReference type="GO" id="GO:0042597">
    <property type="term" value="C:periplasmic space"/>
    <property type="evidence" value="ECO:0007669"/>
    <property type="project" value="UniProtKB-ARBA"/>
</dbReference>
<dbReference type="InterPro" id="IPR000914">
    <property type="entry name" value="SBP_5_dom"/>
</dbReference>
<name>A0A7Y0EQZ5_9BIFI</name>
<dbReference type="Proteomes" id="UP000532194">
    <property type="component" value="Unassembled WGS sequence"/>
</dbReference>
<dbReference type="Pfam" id="PF00496">
    <property type="entry name" value="SBP_bac_5"/>
    <property type="match status" value="1"/>
</dbReference>
<dbReference type="GO" id="GO:1904680">
    <property type="term" value="F:peptide transmembrane transporter activity"/>
    <property type="evidence" value="ECO:0007669"/>
    <property type="project" value="TreeGrafter"/>
</dbReference>
<organism evidence="3 4">
    <name type="scientific">Bifidobacterium oedipodis</name>
    <dbReference type="NCBI Taxonomy" id="2675322"/>
    <lineage>
        <taxon>Bacteria</taxon>
        <taxon>Bacillati</taxon>
        <taxon>Actinomycetota</taxon>
        <taxon>Actinomycetes</taxon>
        <taxon>Bifidobacteriales</taxon>
        <taxon>Bifidobacteriaceae</taxon>
        <taxon>Bifidobacterium</taxon>
    </lineage>
</organism>
<dbReference type="Gene3D" id="3.10.105.10">
    <property type="entry name" value="Dipeptide-binding Protein, Domain 3"/>
    <property type="match status" value="1"/>
</dbReference>
<feature type="signal peptide" evidence="1">
    <location>
        <begin position="1"/>
        <end position="26"/>
    </location>
</feature>
<dbReference type="PANTHER" id="PTHR30290:SF82">
    <property type="entry name" value="ABC-TYPE DIPEPTIDE_OLIGOPEPTIDE TRANSPORT SYSTEM, PERIPLASMIC COMPONENT"/>
    <property type="match status" value="1"/>
</dbReference>
<gene>
    <name evidence="3" type="ORF">G1C95_0901</name>
</gene>